<dbReference type="OrthoDB" id="894286at2"/>
<organism evidence="1 2">
    <name type="scientific">Roseiarcus fermentans</name>
    <dbReference type="NCBI Taxonomy" id="1473586"/>
    <lineage>
        <taxon>Bacteria</taxon>
        <taxon>Pseudomonadati</taxon>
        <taxon>Pseudomonadota</taxon>
        <taxon>Alphaproteobacteria</taxon>
        <taxon>Hyphomicrobiales</taxon>
        <taxon>Roseiarcaceae</taxon>
        <taxon>Roseiarcus</taxon>
    </lineage>
</organism>
<dbReference type="Proteomes" id="UP000253529">
    <property type="component" value="Unassembled WGS sequence"/>
</dbReference>
<name>A0A366FR37_9HYPH</name>
<sequence length="208" mass="22776">MDPVGKPPLRPLQNRVDPFGEFHAVADRGALMGNRGGRLHDGERRLGARRWTSRRWIVCVCEFRGRRRKVWGEGYTELFFLDEPTALAAGHRPCFECRRSAAEAFLAAFPGRPRGADAMDEVLHRERLDGRAQRLWRAPLAALPDGAVVAIDGRAYALRDGALLPWSFEGYGPAAAFDGVTEVVVLTPPSTVAALKAGYAPLWTAAGA</sequence>
<evidence type="ECO:0000313" key="2">
    <source>
        <dbReference type="Proteomes" id="UP000253529"/>
    </source>
</evidence>
<gene>
    <name evidence="1" type="ORF">DFR50_105153</name>
</gene>
<dbReference type="RefSeq" id="WP_113888299.1">
    <property type="nucleotide sequence ID" value="NZ_QNRK01000005.1"/>
</dbReference>
<keyword evidence="2" id="KW-1185">Reference proteome</keyword>
<dbReference type="EMBL" id="QNRK01000005">
    <property type="protein sequence ID" value="RBP16510.1"/>
    <property type="molecule type" value="Genomic_DNA"/>
</dbReference>
<protein>
    <submittedName>
        <fullName evidence="1">Uncharacterized protein</fullName>
    </submittedName>
</protein>
<proteinExistence type="predicted"/>
<reference evidence="1 2" key="1">
    <citation type="submission" date="2018-06" db="EMBL/GenBank/DDBJ databases">
        <title>Genomic Encyclopedia of Type Strains, Phase IV (KMG-IV): sequencing the most valuable type-strain genomes for metagenomic binning, comparative biology and taxonomic classification.</title>
        <authorList>
            <person name="Goeker M."/>
        </authorList>
    </citation>
    <scope>NUCLEOTIDE SEQUENCE [LARGE SCALE GENOMIC DNA]</scope>
    <source>
        <strain evidence="1 2">DSM 24875</strain>
    </source>
</reference>
<dbReference type="AlphaFoldDB" id="A0A366FR37"/>
<accession>A0A366FR37</accession>
<evidence type="ECO:0000313" key="1">
    <source>
        <dbReference type="EMBL" id="RBP16510.1"/>
    </source>
</evidence>
<comment type="caution">
    <text evidence="1">The sequence shown here is derived from an EMBL/GenBank/DDBJ whole genome shotgun (WGS) entry which is preliminary data.</text>
</comment>